<keyword evidence="2" id="KW-0812">Transmembrane</keyword>
<evidence type="ECO:0000313" key="3">
    <source>
        <dbReference type="EMBL" id="CAH3151181.1"/>
    </source>
</evidence>
<keyword evidence="2" id="KW-1133">Transmembrane helix</keyword>
<evidence type="ECO:0000313" key="4">
    <source>
        <dbReference type="Proteomes" id="UP001159427"/>
    </source>
</evidence>
<dbReference type="InterPro" id="IPR004245">
    <property type="entry name" value="DUF229"/>
</dbReference>
<proteinExistence type="predicted"/>
<feature type="region of interest" description="Disordered" evidence="1">
    <location>
        <begin position="120"/>
        <end position="144"/>
    </location>
</feature>
<protein>
    <submittedName>
        <fullName evidence="3">Uncharacterized protein</fullName>
    </submittedName>
</protein>
<dbReference type="PANTHER" id="PTHR10974:SF39">
    <property type="entry name" value="E2F TRANSCRIPTION FACTOR CC-MB DOMAIN-CONTAINING PROTEIN"/>
    <property type="match status" value="1"/>
</dbReference>
<dbReference type="Pfam" id="PF02995">
    <property type="entry name" value="DUF229"/>
    <property type="match status" value="1"/>
</dbReference>
<name>A0ABN8PUI6_9CNID</name>
<comment type="caution">
    <text evidence="3">The sequence shown here is derived from an EMBL/GenBank/DDBJ whole genome shotgun (WGS) entry which is preliminary data.</text>
</comment>
<gene>
    <name evidence="3" type="ORF">PEVE_00000334</name>
</gene>
<feature type="non-terminal residue" evidence="3">
    <location>
        <position position="1"/>
    </location>
</feature>
<dbReference type="PANTHER" id="PTHR10974">
    <property type="entry name" value="FI08016P-RELATED"/>
    <property type="match status" value="1"/>
</dbReference>
<keyword evidence="2" id="KW-0472">Membrane</keyword>
<accession>A0ABN8PUI6</accession>
<feature type="transmembrane region" description="Helical" evidence="2">
    <location>
        <begin position="6"/>
        <end position="24"/>
    </location>
</feature>
<keyword evidence="4" id="KW-1185">Reference proteome</keyword>
<evidence type="ECO:0000256" key="1">
    <source>
        <dbReference type="SAM" id="MobiDB-lite"/>
    </source>
</evidence>
<organism evidence="3 4">
    <name type="scientific">Porites evermanni</name>
    <dbReference type="NCBI Taxonomy" id="104178"/>
    <lineage>
        <taxon>Eukaryota</taxon>
        <taxon>Metazoa</taxon>
        <taxon>Cnidaria</taxon>
        <taxon>Anthozoa</taxon>
        <taxon>Hexacorallia</taxon>
        <taxon>Scleractinia</taxon>
        <taxon>Fungiina</taxon>
        <taxon>Poritidae</taxon>
        <taxon>Porites</taxon>
    </lineage>
</organism>
<sequence length="889" mass="100571">LRGKFLQIVILLGISLLLFNWYFLGERKYWDNYKDTGVADDGDIKARKSMAFYNFKLTAFTKPFNEIFQARPNISNIPTASGKETEEELKSDSSRSCPKMSLQPTGDAKYGLCTRPNISNIPTASGKETEEELKSDSSRSCPKMSLQPTGDAKYGLCTPHEPSESSCELAEKMYFIRPELSTCKKGKITSICTMKVSGTREGNVIHFKCNEALCQQGKNDSLKVYGVNPETGLTNIVNTFTTVRDLEKGLPAIAGKNRQNKFNFVFIECTHHLGRQVSQLVPFDPRFIMEETNKTRNDQVINVNILLIDSLSRAHFYRSLPRTISTFKYWRQNPAAFPAKVFDFELFQAVHGHTAVNMHAFYTGELFPDEMKDKTPPLNISALFGHYKRSGFQTVWQEDLCWKGIWGLMTDLGVGNWKRLQEKMKSTYIDHTGLTHSSCKILNSMGIDSPFNGPPGDQICFNGQFQHSYFLRYIADTLNAIRATRKAKPILMYTALNVAHDQRSVRTQTLDGTLQNYVSSVAKDESTLSIILADHGNTYTWYASEFLEGRFEMFHPSLFIIVPDKVASLLGEDVMSALKVNQRRLVTIIDLHRSLMALATPLRGVTPEGVFTPISENRTCDDLELRTPNLCVCEGWDIQADNDTLRIPVAEFAIGELNNRLQKQHHALSSVQNGSKVIKPSCQRLQPLWFENVRVRNSKIDQSLITSMDIRVKAGDVVPQDQDIFHVEVQTKEISQRSSLDMTLLNYDRHTLFGKYQICADSGVDLKLCVCSHNASSNGLAPHSLERWKHFSQRSIVKNISNRPCLWLVERRYSKGTAYEVANLCPNQPFRVKIDAETSNKKLSRQLPVTLDVQPGQVIFVFYMAARISVTATIENDTVSETEVRDPIK</sequence>
<dbReference type="EMBL" id="CALNXI010001006">
    <property type="protein sequence ID" value="CAH3151181.1"/>
    <property type="molecule type" value="Genomic_DNA"/>
</dbReference>
<evidence type="ECO:0000256" key="2">
    <source>
        <dbReference type="SAM" id="Phobius"/>
    </source>
</evidence>
<dbReference type="Proteomes" id="UP001159427">
    <property type="component" value="Unassembled WGS sequence"/>
</dbReference>
<feature type="region of interest" description="Disordered" evidence="1">
    <location>
        <begin position="75"/>
        <end position="103"/>
    </location>
</feature>
<reference evidence="3 4" key="1">
    <citation type="submission" date="2022-05" db="EMBL/GenBank/DDBJ databases">
        <authorList>
            <consortium name="Genoscope - CEA"/>
            <person name="William W."/>
        </authorList>
    </citation>
    <scope>NUCLEOTIDE SEQUENCE [LARGE SCALE GENOMIC DNA]</scope>
</reference>